<dbReference type="Gene3D" id="3.40.50.300">
    <property type="entry name" value="P-loop containing nucleotide triphosphate hydrolases"/>
    <property type="match status" value="1"/>
</dbReference>
<dbReference type="InterPro" id="IPR000845">
    <property type="entry name" value="Nucleoside_phosphorylase_d"/>
</dbReference>
<dbReference type="InterPro" id="IPR055497">
    <property type="entry name" value="DUF7069"/>
</dbReference>
<dbReference type="EMBL" id="CABFNQ020000694">
    <property type="protein sequence ID" value="CAH0023690.1"/>
    <property type="molecule type" value="Genomic_DNA"/>
</dbReference>
<protein>
    <recommendedName>
        <fullName evidence="9">Nucleoside phosphorylase domain-containing protein</fullName>
    </recommendedName>
</protein>
<feature type="domain" description="DUF7069" evidence="5">
    <location>
        <begin position="560"/>
        <end position="630"/>
    </location>
</feature>
<dbReference type="InterPro" id="IPR056884">
    <property type="entry name" value="NPHP3-like_N"/>
</dbReference>
<evidence type="ECO:0000256" key="2">
    <source>
        <dbReference type="PROSITE-ProRule" id="PRU00023"/>
    </source>
</evidence>
<dbReference type="SUPFAM" id="SSF53167">
    <property type="entry name" value="Purine and uridine phosphorylases"/>
    <property type="match status" value="1"/>
</dbReference>
<evidence type="ECO:0000313" key="8">
    <source>
        <dbReference type="Proteomes" id="UP000696573"/>
    </source>
</evidence>
<evidence type="ECO:0008006" key="9">
    <source>
        <dbReference type="Google" id="ProtNLM"/>
    </source>
</evidence>
<comment type="caution">
    <text evidence="7">The sequence shown here is derived from an EMBL/GenBank/DDBJ whole genome shotgun (WGS) entry which is preliminary data.</text>
</comment>
<dbReference type="GO" id="GO:0003824">
    <property type="term" value="F:catalytic activity"/>
    <property type="evidence" value="ECO:0007669"/>
    <property type="project" value="InterPro"/>
</dbReference>
<evidence type="ECO:0000259" key="4">
    <source>
        <dbReference type="Pfam" id="PF22939"/>
    </source>
</evidence>
<dbReference type="Pfam" id="PF23239">
    <property type="entry name" value="DUF7069"/>
    <property type="match status" value="1"/>
</dbReference>
<feature type="repeat" description="ANK" evidence="2">
    <location>
        <begin position="854"/>
        <end position="886"/>
    </location>
</feature>
<keyword evidence="2" id="KW-0040">ANK repeat</keyword>
<dbReference type="PROSITE" id="PS50297">
    <property type="entry name" value="ANK_REP_REGION"/>
    <property type="match status" value="3"/>
</dbReference>
<feature type="domain" description="GPI inositol-deacylase winged helix" evidence="4">
    <location>
        <begin position="639"/>
        <end position="726"/>
    </location>
</feature>
<dbReference type="Pfam" id="PF24883">
    <property type="entry name" value="NPHP3_N"/>
    <property type="match status" value="1"/>
</dbReference>
<keyword evidence="8" id="KW-1185">Reference proteome</keyword>
<dbReference type="SUPFAM" id="SSF48403">
    <property type="entry name" value="Ankyrin repeat"/>
    <property type="match status" value="1"/>
</dbReference>
<gene>
    <name evidence="7" type="ORF">CRHIZ90672A_00000097</name>
</gene>
<dbReference type="InterPro" id="IPR035994">
    <property type="entry name" value="Nucleoside_phosphorylase_sf"/>
</dbReference>
<dbReference type="PANTHER" id="PTHR46082">
    <property type="entry name" value="ATP/GTP-BINDING PROTEIN-RELATED"/>
    <property type="match status" value="1"/>
</dbReference>
<dbReference type="OrthoDB" id="163438at2759"/>
<dbReference type="Pfam" id="PF13637">
    <property type="entry name" value="Ank_4"/>
    <property type="match status" value="1"/>
</dbReference>
<feature type="repeat" description="ANK" evidence="2">
    <location>
        <begin position="888"/>
        <end position="920"/>
    </location>
</feature>
<dbReference type="InterPro" id="IPR053137">
    <property type="entry name" value="NLR-like"/>
</dbReference>
<dbReference type="InterPro" id="IPR027417">
    <property type="entry name" value="P-loop_NTPase"/>
</dbReference>
<dbReference type="PROSITE" id="PS50088">
    <property type="entry name" value="ANK_REPEAT"/>
    <property type="match status" value="3"/>
</dbReference>
<feature type="repeat" description="ANK" evidence="2">
    <location>
        <begin position="921"/>
        <end position="953"/>
    </location>
</feature>
<feature type="domain" description="Nephrocystin 3-like N-terminal" evidence="6">
    <location>
        <begin position="369"/>
        <end position="530"/>
    </location>
</feature>
<organism evidence="7 8">
    <name type="scientific">Clonostachys rhizophaga</name>
    <dbReference type="NCBI Taxonomy" id="160324"/>
    <lineage>
        <taxon>Eukaryota</taxon>
        <taxon>Fungi</taxon>
        <taxon>Dikarya</taxon>
        <taxon>Ascomycota</taxon>
        <taxon>Pezizomycotina</taxon>
        <taxon>Sordariomycetes</taxon>
        <taxon>Hypocreomycetidae</taxon>
        <taxon>Hypocreales</taxon>
        <taxon>Bionectriaceae</taxon>
        <taxon>Clonostachys</taxon>
    </lineage>
</organism>
<reference evidence="7" key="1">
    <citation type="submission" date="2021-10" db="EMBL/GenBank/DDBJ databases">
        <authorList>
            <person name="Piombo E."/>
        </authorList>
    </citation>
    <scope>NUCLEOTIDE SEQUENCE</scope>
</reference>
<dbReference type="Proteomes" id="UP000696573">
    <property type="component" value="Unassembled WGS sequence"/>
</dbReference>
<dbReference type="GO" id="GO:0009116">
    <property type="term" value="P:nucleoside metabolic process"/>
    <property type="evidence" value="ECO:0007669"/>
    <property type="project" value="InterPro"/>
</dbReference>
<evidence type="ECO:0000256" key="1">
    <source>
        <dbReference type="ARBA" id="ARBA00022737"/>
    </source>
</evidence>
<dbReference type="InterPro" id="IPR036770">
    <property type="entry name" value="Ankyrin_rpt-contain_sf"/>
</dbReference>
<evidence type="ECO:0000259" key="6">
    <source>
        <dbReference type="Pfam" id="PF24883"/>
    </source>
</evidence>
<dbReference type="SMART" id="SM00248">
    <property type="entry name" value="ANK"/>
    <property type="match status" value="4"/>
</dbReference>
<proteinExistence type="predicted"/>
<dbReference type="InterPro" id="IPR054471">
    <property type="entry name" value="GPIID_WHD"/>
</dbReference>
<feature type="domain" description="Nucleoside phosphorylase" evidence="3">
    <location>
        <begin position="33"/>
        <end position="260"/>
    </location>
</feature>
<dbReference type="Gene3D" id="3.40.50.1580">
    <property type="entry name" value="Nucleoside phosphorylase domain"/>
    <property type="match status" value="1"/>
</dbReference>
<dbReference type="Pfam" id="PF22939">
    <property type="entry name" value="WHD_GPIID"/>
    <property type="match status" value="1"/>
</dbReference>
<dbReference type="InterPro" id="IPR002110">
    <property type="entry name" value="Ankyrin_rpt"/>
</dbReference>
<accession>A0A9N9VGR3</accession>
<evidence type="ECO:0000259" key="5">
    <source>
        <dbReference type="Pfam" id="PF23239"/>
    </source>
</evidence>
<sequence>MSDPKKYSVRWICAIKVEYVAAQEFLDEEHDPPEYLSQHDNNNYALGRIGRHNVVIATLPFGEYGTSSAAVVARDMMHSFPNVRIGLMVGVGGGAPSLSHDIRLGDIVVGASSGGKGGLIQYDFGKNLQGDSFQPTGLLNQPPFLLRTALAGLQSHYERKGHRLEEAVDGVLERNLEVGNPSDLVVRIDRAEHEDDPAVHYGLIASGNQLMKNAKERDRLASERGILCFEMEAAGLANHFPCLAIRGICDYSDSHKNKEWQGYAAMVAAAYAKGLLCRIPPNKIEVEEKLCDSLSGLRRVAQQQKNIAEEHLGVAKQAHDAAVTRFHLQRETETERLEEECHQLFRLATTGKDVTYEWYKNRVEERIEGTCMWLLEHPSFSAWMEKASGPLLVTADPGCGKSTLAKFLIDLWLPRSDVICYFFFKSQDQDTVRQALCAILHQLFSQMPLLIKHAMEEYRRNGPKLINSTSSLWEILKNATQDTKKKTVTIVLDALDECVEAGTQDLMRNLESQFQSPFRPERLKYFLTCRPYSQIVSGFHGLLKRFPNIHIPGEEESEIISQEVNRVITFRINRLSQKKQLPTQVKNHLEKKLREPVHRTYLWVYLVFNYLDKTDFKQTIKGCEAAIEKLPTSVNEAYEQILRRTKEDTIVRKVLGIVLASRQPLTISDMNDAISVDYNTRSINDLDMESNDVFKMHLCGLFISVHHERVYLLHQTAREFLVAESTIHDRATTLSLQRWHHSFTMKAAHAIIAEACVLHLNLMNSNDIEETTKFGDCESNYEGKNTGHASGSSYPIVFSYYAIANWVFHFRNASIIDGNPIIPLTLTIFERRSQSYSLWLRTFWEHEHGGSPPGGLTDLMVAASFNNRPIIKVLLEHGSEVEAKDTKFERTALSWAAKSGSEKIIEILLENGANIDSTDIYGRTPLLIATSTGHKHVVKLLLKKGANTNAKDRGGWTALTTATGNGYDDIQSLFLKSESTRNPT</sequence>
<keyword evidence="1" id="KW-0677">Repeat</keyword>
<evidence type="ECO:0000313" key="7">
    <source>
        <dbReference type="EMBL" id="CAH0023690.1"/>
    </source>
</evidence>
<dbReference type="Pfam" id="PF01048">
    <property type="entry name" value="PNP_UDP_1"/>
    <property type="match status" value="1"/>
</dbReference>
<evidence type="ECO:0000259" key="3">
    <source>
        <dbReference type="Pfam" id="PF01048"/>
    </source>
</evidence>
<dbReference type="AlphaFoldDB" id="A0A9N9VGR3"/>
<dbReference type="PANTHER" id="PTHR46082:SF11">
    <property type="entry name" value="AAA+ ATPASE DOMAIN-CONTAINING PROTEIN-RELATED"/>
    <property type="match status" value="1"/>
</dbReference>
<dbReference type="SUPFAM" id="SSF52540">
    <property type="entry name" value="P-loop containing nucleoside triphosphate hydrolases"/>
    <property type="match status" value="1"/>
</dbReference>
<dbReference type="Gene3D" id="1.25.40.20">
    <property type="entry name" value="Ankyrin repeat-containing domain"/>
    <property type="match status" value="1"/>
</dbReference>
<name>A0A9N9VGR3_9HYPO</name>